<sequence>MSAATDLIKKMPAAFDADAASGTDCTIQFNISTPMYVVIANGSCETHEGNAAAADVTITMEDDDFVALMSGELNGMTAFMTGKLSVDGDLMLAQRMTTIFDAGKLA</sequence>
<reference evidence="2 3" key="1">
    <citation type="submission" date="2016-11" db="EMBL/GenBank/DDBJ databases">
        <authorList>
            <person name="Jaros S."/>
            <person name="Januszkiewicz K."/>
            <person name="Wedrychowicz H."/>
        </authorList>
    </citation>
    <scope>NUCLEOTIDE SEQUENCE [LARGE SCALE GENOMIC DNA]</scope>
    <source>
        <strain evidence="2 3">CGMCC 1.7049</strain>
    </source>
</reference>
<proteinExistence type="predicted"/>
<dbReference type="STRING" id="490188.SAMN04488068_3139"/>
<dbReference type="Proteomes" id="UP000199758">
    <property type="component" value="Unassembled WGS sequence"/>
</dbReference>
<protein>
    <submittedName>
        <fullName evidence="2">Putative sterol carrier protein</fullName>
    </submittedName>
</protein>
<dbReference type="GO" id="GO:0005829">
    <property type="term" value="C:cytosol"/>
    <property type="evidence" value="ECO:0007669"/>
    <property type="project" value="TreeGrafter"/>
</dbReference>
<dbReference type="AlphaFoldDB" id="A0A1M5RQB9"/>
<feature type="domain" description="SCP2" evidence="1">
    <location>
        <begin position="17"/>
        <end position="101"/>
    </location>
</feature>
<dbReference type="Gene3D" id="3.30.1050.10">
    <property type="entry name" value="SCP2 sterol-binding domain"/>
    <property type="match status" value="1"/>
</dbReference>
<dbReference type="PANTHER" id="PTHR10094:SF25">
    <property type="entry name" value="SCP2 STEROL-BINDING DOMAIN-CONTAINING PROTEIN 1"/>
    <property type="match status" value="1"/>
</dbReference>
<gene>
    <name evidence="2" type="ORF">SAMN04488068_3139</name>
</gene>
<dbReference type="EMBL" id="FQWZ01000008">
    <property type="protein sequence ID" value="SHH28497.1"/>
    <property type="molecule type" value="Genomic_DNA"/>
</dbReference>
<dbReference type="OrthoDB" id="9809312at2"/>
<evidence type="ECO:0000313" key="2">
    <source>
        <dbReference type="EMBL" id="SHH28497.1"/>
    </source>
</evidence>
<keyword evidence="3" id="KW-1185">Reference proteome</keyword>
<dbReference type="RefSeq" id="WP_072899079.1">
    <property type="nucleotide sequence ID" value="NZ_FQWZ01000008.1"/>
</dbReference>
<dbReference type="PANTHER" id="PTHR10094">
    <property type="entry name" value="STEROL CARRIER PROTEIN 2 SCP-2 FAMILY PROTEIN"/>
    <property type="match status" value="1"/>
</dbReference>
<dbReference type="Pfam" id="PF02036">
    <property type="entry name" value="SCP2"/>
    <property type="match status" value="1"/>
</dbReference>
<accession>A0A1M5RQB9</accession>
<organism evidence="2 3">
    <name type="scientific">Hydrocarboniphaga daqingensis</name>
    <dbReference type="NCBI Taxonomy" id="490188"/>
    <lineage>
        <taxon>Bacteria</taxon>
        <taxon>Pseudomonadati</taxon>
        <taxon>Pseudomonadota</taxon>
        <taxon>Gammaproteobacteria</taxon>
        <taxon>Nevskiales</taxon>
        <taxon>Nevskiaceae</taxon>
        <taxon>Hydrocarboniphaga</taxon>
    </lineage>
</organism>
<dbReference type="InterPro" id="IPR036527">
    <property type="entry name" value="SCP2_sterol-bd_dom_sf"/>
</dbReference>
<evidence type="ECO:0000313" key="3">
    <source>
        <dbReference type="Proteomes" id="UP000199758"/>
    </source>
</evidence>
<evidence type="ECO:0000259" key="1">
    <source>
        <dbReference type="Pfam" id="PF02036"/>
    </source>
</evidence>
<name>A0A1M5RQB9_9GAMM</name>
<dbReference type="InterPro" id="IPR003033">
    <property type="entry name" value="SCP2_sterol-bd_dom"/>
</dbReference>
<dbReference type="SUPFAM" id="SSF55718">
    <property type="entry name" value="SCP-like"/>
    <property type="match status" value="1"/>
</dbReference>